<evidence type="ECO:0000313" key="4">
    <source>
        <dbReference type="Proteomes" id="UP001217089"/>
    </source>
</evidence>
<dbReference type="Gene3D" id="3.90.70.10">
    <property type="entry name" value="Cysteine proteinases"/>
    <property type="match status" value="1"/>
</dbReference>
<feature type="domain" description="Peptidase C1A papain C-terminal" evidence="2">
    <location>
        <begin position="1"/>
        <end position="119"/>
    </location>
</feature>
<evidence type="ECO:0000313" key="3">
    <source>
        <dbReference type="EMBL" id="KAJ8312904.1"/>
    </source>
</evidence>
<sequence>MATYIHQKTKEIVMDHGCFLRQEEDIMIEIMYNGPVQTMIKVSEDFFRYQSGIYRYSTSIRLGELNHSVRIIGWGEERLQNGEILKYWLCVNSWGQKWGENGYFKIERGGFEKFPFTLSAHLSYFELAGSEWRVNDIEGLGAECARILQEFLRKETKVKWYSELIVCLSKFDLYECIKYKE</sequence>
<evidence type="ECO:0000256" key="1">
    <source>
        <dbReference type="ARBA" id="ARBA00008455"/>
    </source>
</evidence>
<evidence type="ECO:0000259" key="2">
    <source>
        <dbReference type="SMART" id="SM00645"/>
    </source>
</evidence>
<dbReference type="InterPro" id="IPR000668">
    <property type="entry name" value="Peptidase_C1A_C"/>
</dbReference>
<dbReference type="Proteomes" id="UP001217089">
    <property type="component" value="Unassembled WGS sequence"/>
</dbReference>
<dbReference type="PANTHER" id="PTHR12411">
    <property type="entry name" value="CYSTEINE PROTEASE FAMILY C1-RELATED"/>
    <property type="match status" value="1"/>
</dbReference>
<comment type="caution">
    <text evidence="3">The sequence shown here is derived from an EMBL/GenBank/DDBJ whole genome shotgun (WGS) entry which is preliminary data.</text>
</comment>
<keyword evidence="4" id="KW-1185">Reference proteome</keyword>
<dbReference type="SUPFAM" id="SSF54001">
    <property type="entry name" value="Cysteine proteinases"/>
    <property type="match status" value="1"/>
</dbReference>
<proteinExistence type="inferred from homology"/>
<gene>
    <name evidence="3" type="ORF">KUTeg_010277</name>
</gene>
<organism evidence="3 4">
    <name type="scientific">Tegillarca granosa</name>
    <name type="common">Malaysian cockle</name>
    <name type="synonym">Anadara granosa</name>
    <dbReference type="NCBI Taxonomy" id="220873"/>
    <lineage>
        <taxon>Eukaryota</taxon>
        <taxon>Metazoa</taxon>
        <taxon>Spiralia</taxon>
        <taxon>Lophotrochozoa</taxon>
        <taxon>Mollusca</taxon>
        <taxon>Bivalvia</taxon>
        <taxon>Autobranchia</taxon>
        <taxon>Pteriomorphia</taxon>
        <taxon>Arcoida</taxon>
        <taxon>Arcoidea</taxon>
        <taxon>Arcidae</taxon>
        <taxon>Tegillarca</taxon>
    </lineage>
</organism>
<comment type="similarity">
    <text evidence="1">Belongs to the peptidase C1 family.</text>
</comment>
<reference evidence="3 4" key="1">
    <citation type="submission" date="2022-12" db="EMBL/GenBank/DDBJ databases">
        <title>Chromosome-level genome of Tegillarca granosa.</title>
        <authorList>
            <person name="Kim J."/>
        </authorList>
    </citation>
    <scope>NUCLEOTIDE SEQUENCE [LARGE SCALE GENOMIC DNA]</scope>
    <source>
        <strain evidence="3">Teg-2019</strain>
        <tissue evidence="3">Adductor muscle</tissue>
    </source>
</reference>
<dbReference type="PROSITE" id="PS00639">
    <property type="entry name" value="THIOL_PROTEASE_HIS"/>
    <property type="match status" value="1"/>
</dbReference>
<dbReference type="EMBL" id="JARBDR010000440">
    <property type="protein sequence ID" value="KAJ8312904.1"/>
    <property type="molecule type" value="Genomic_DNA"/>
</dbReference>
<dbReference type="InterPro" id="IPR013128">
    <property type="entry name" value="Peptidase_C1A"/>
</dbReference>
<name>A0ABQ9F697_TEGGR</name>
<dbReference type="InterPro" id="IPR025660">
    <property type="entry name" value="Pept_his_AS"/>
</dbReference>
<dbReference type="Pfam" id="PF00112">
    <property type="entry name" value="Peptidase_C1"/>
    <property type="match status" value="1"/>
</dbReference>
<dbReference type="SMART" id="SM00645">
    <property type="entry name" value="Pept_C1"/>
    <property type="match status" value="1"/>
</dbReference>
<protein>
    <recommendedName>
        <fullName evidence="2">Peptidase C1A papain C-terminal domain-containing protein</fullName>
    </recommendedName>
</protein>
<accession>A0ABQ9F697</accession>
<dbReference type="InterPro" id="IPR038765">
    <property type="entry name" value="Papain-like_cys_pep_sf"/>
</dbReference>